<keyword evidence="4" id="KW-0963">Cytoplasm</keyword>
<dbReference type="InterPro" id="IPR009057">
    <property type="entry name" value="Homeodomain-like_sf"/>
</dbReference>
<dbReference type="PANTHER" id="PTHR46532">
    <property type="entry name" value="MALE FERTILITY FACTOR KL5"/>
    <property type="match status" value="1"/>
</dbReference>
<dbReference type="InterPro" id="IPR042222">
    <property type="entry name" value="Dynein_2_N"/>
</dbReference>
<feature type="domain" description="Dynein heavy chain linker" evidence="16">
    <location>
        <begin position="397"/>
        <end position="700"/>
    </location>
</feature>
<protein>
    <recommendedName>
        <fullName evidence="20">Dynein heavy chain</fullName>
    </recommendedName>
</protein>
<feature type="domain" description="Resolvase HTH" evidence="15">
    <location>
        <begin position="241"/>
        <end position="284"/>
    </location>
</feature>
<dbReference type="InterPro" id="IPR013602">
    <property type="entry name" value="Dynein_heavy_linker"/>
</dbReference>
<evidence type="ECO:0000256" key="7">
    <source>
        <dbReference type="ARBA" id="ARBA00022741"/>
    </source>
</evidence>
<organism evidence="18 19">
    <name type="scientific">Heterodera trifolii</name>
    <dbReference type="NCBI Taxonomy" id="157864"/>
    <lineage>
        <taxon>Eukaryota</taxon>
        <taxon>Metazoa</taxon>
        <taxon>Ecdysozoa</taxon>
        <taxon>Nematoda</taxon>
        <taxon>Chromadorea</taxon>
        <taxon>Rhabditida</taxon>
        <taxon>Tylenchina</taxon>
        <taxon>Tylenchomorpha</taxon>
        <taxon>Tylenchoidea</taxon>
        <taxon>Heteroderidae</taxon>
        <taxon>Heteroderinae</taxon>
        <taxon>Heterodera</taxon>
    </lineage>
</organism>
<dbReference type="GO" id="GO:0030286">
    <property type="term" value="C:dynein complex"/>
    <property type="evidence" value="ECO:0007669"/>
    <property type="project" value="UniProtKB-KW"/>
</dbReference>
<evidence type="ECO:0000259" key="15">
    <source>
        <dbReference type="Pfam" id="PF02796"/>
    </source>
</evidence>
<dbReference type="InterPro" id="IPR006120">
    <property type="entry name" value="Resolvase_HTH_dom"/>
</dbReference>
<dbReference type="InterPro" id="IPR026983">
    <property type="entry name" value="DHC"/>
</dbReference>
<dbReference type="GO" id="GO:0005874">
    <property type="term" value="C:microtubule"/>
    <property type="evidence" value="ECO:0007669"/>
    <property type="project" value="UniProtKB-KW"/>
</dbReference>
<keyword evidence="5" id="KW-0493">Microtubule</keyword>
<dbReference type="FunFam" id="1.10.287.2620:FF:000001">
    <property type="entry name" value="Cytoplasmic dynein heavy chain 1"/>
    <property type="match status" value="1"/>
</dbReference>
<dbReference type="Proteomes" id="UP001620626">
    <property type="component" value="Unassembled WGS sequence"/>
</dbReference>
<evidence type="ECO:0000313" key="18">
    <source>
        <dbReference type="EMBL" id="KAL3113940.1"/>
    </source>
</evidence>
<evidence type="ECO:0000313" key="19">
    <source>
        <dbReference type="Proteomes" id="UP001620626"/>
    </source>
</evidence>
<keyword evidence="11" id="KW-0505">Motor protein</keyword>
<feature type="coiled-coil region" evidence="13">
    <location>
        <begin position="670"/>
        <end position="697"/>
    </location>
</feature>
<dbReference type="FunFam" id="1.20.140.100:FF:000002">
    <property type="entry name" value="Cytoplasmic dynein heavy chain 1"/>
    <property type="match status" value="1"/>
</dbReference>
<keyword evidence="12" id="KW-0206">Cytoskeleton</keyword>
<dbReference type="Gene3D" id="2.30.30.140">
    <property type="match status" value="1"/>
</dbReference>
<feature type="compositionally biased region" description="Acidic residues" evidence="14">
    <location>
        <begin position="221"/>
        <end position="230"/>
    </location>
</feature>
<evidence type="ECO:0000256" key="4">
    <source>
        <dbReference type="ARBA" id="ARBA00022490"/>
    </source>
</evidence>
<keyword evidence="8" id="KW-0067">ATP-binding</keyword>
<name>A0ABD2LFD9_9BILA</name>
<evidence type="ECO:0000256" key="14">
    <source>
        <dbReference type="SAM" id="MobiDB-lite"/>
    </source>
</evidence>
<comment type="subcellular location">
    <subcellularLocation>
        <location evidence="2">Cytoplasm</location>
        <location evidence="2">Cytoskeleton</location>
    </subcellularLocation>
    <subcellularLocation>
        <location evidence="1">Nucleus</location>
    </subcellularLocation>
</comment>
<dbReference type="InterPro" id="IPR041560">
    <property type="entry name" value="Tudor_FRM1"/>
</dbReference>
<dbReference type="Pfam" id="PF18336">
    <property type="entry name" value="Tudor_FRX1"/>
    <property type="match status" value="1"/>
</dbReference>
<proteinExistence type="inferred from homology"/>
<dbReference type="CDD" id="cd00569">
    <property type="entry name" value="HTH_Hin_like"/>
    <property type="match status" value="1"/>
</dbReference>
<evidence type="ECO:0000259" key="16">
    <source>
        <dbReference type="Pfam" id="PF08393"/>
    </source>
</evidence>
<evidence type="ECO:0000259" key="17">
    <source>
        <dbReference type="Pfam" id="PF18336"/>
    </source>
</evidence>
<dbReference type="PANTHER" id="PTHR46532:SF13">
    <property type="entry name" value="CYTOPLASMIC DYNEIN 1 HEAVY CHAIN 1"/>
    <property type="match status" value="1"/>
</dbReference>
<sequence>MEVEVKQQEGFYLKAFVTDVLENSLDVVYDRGCRKPETVEFSQCRAVTIENAQQKRPSKCGDIVDALVPIDKNNDDFQAYKKMKIRKIKGGFAVVCSVDNAGDGNVSALGSEKIPLDQCRHPAMCAQIDASSVKQCAISVPDDLVNYFVRGEDTFKMLLETVSKVLIKFDQENKQIVVKSFFAGALKKVQNLMDTFLLHSRQKMMLLNPEETMKMPAAQEPPDESFEESEVQTVKPKRGRGRPRTITPQKKEEVRKSFSKGLSCSAIARTTSISRKSVYRILSEQQSDDRLQLSFSSEPDDDAFLTQGEVANLQTRILEEVRLLEKHINDLVAEWNKSKPVHGAQRPKEALILLSGFEDKFKRLRDERSNVLNAKNTWEISYSLIHISNQTTNKLEIAIKELNDLTGVWNSLLPVYNNIDELKEIPWLSVQSRKLRQNLEKLLKKLMDLPSQCRSYESYDYAMRLLLSYLKMNSLIIELKSDLLKERHWRNLTREMHVNWVLSELTLGQVWDIDLSRHEETIKKIMIVAHGERVLEDYVRQVKDYWTDYSVDLVNYQQKPNLIRGWDDLFNKLKEHMSNLEQMKSSPYYKQFEEDALSWEEKLNKMNTIFNSWIYVQRRYVYLEGLFTGSANIAHLLPSESNRFNMVSNEFFGLMRKVSTSPRILDVIHIQGVQKILERLADRLSNIKNAHREYLERERNSSFSANSDPWMDDGFERFYY</sequence>
<evidence type="ECO:0000256" key="6">
    <source>
        <dbReference type="ARBA" id="ARBA00022737"/>
    </source>
</evidence>
<evidence type="ECO:0000256" key="3">
    <source>
        <dbReference type="ARBA" id="ARBA00008887"/>
    </source>
</evidence>
<dbReference type="GO" id="GO:0005634">
    <property type="term" value="C:nucleus"/>
    <property type="evidence" value="ECO:0007669"/>
    <property type="project" value="UniProtKB-SubCell"/>
</dbReference>
<dbReference type="Gene3D" id="1.10.10.60">
    <property type="entry name" value="Homeodomain-like"/>
    <property type="match status" value="1"/>
</dbReference>
<evidence type="ECO:0000256" key="12">
    <source>
        <dbReference type="ARBA" id="ARBA00023212"/>
    </source>
</evidence>
<evidence type="ECO:0000256" key="9">
    <source>
        <dbReference type="ARBA" id="ARBA00023017"/>
    </source>
</evidence>
<dbReference type="Gene3D" id="1.10.287.2620">
    <property type="match status" value="1"/>
</dbReference>
<dbReference type="Pfam" id="PF02796">
    <property type="entry name" value="HTH_7"/>
    <property type="match status" value="1"/>
</dbReference>
<keyword evidence="10 13" id="KW-0175">Coiled coil</keyword>
<keyword evidence="19" id="KW-1185">Reference proteome</keyword>
<evidence type="ECO:0008006" key="20">
    <source>
        <dbReference type="Google" id="ProtNLM"/>
    </source>
</evidence>
<dbReference type="AlphaFoldDB" id="A0ABD2LFD9"/>
<evidence type="ECO:0000256" key="13">
    <source>
        <dbReference type="SAM" id="Coils"/>
    </source>
</evidence>
<evidence type="ECO:0000256" key="8">
    <source>
        <dbReference type="ARBA" id="ARBA00022840"/>
    </source>
</evidence>
<keyword evidence="7" id="KW-0547">Nucleotide-binding</keyword>
<keyword evidence="6" id="KW-0677">Repeat</keyword>
<comment type="caution">
    <text evidence="18">The sequence shown here is derived from an EMBL/GenBank/DDBJ whole genome shotgun (WGS) entry which is preliminary data.</text>
</comment>
<accession>A0ABD2LFD9</accession>
<dbReference type="EMBL" id="JBICBT010000430">
    <property type="protein sequence ID" value="KAL3113940.1"/>
    <property type="molecule type" value="Genomic_DNA"/>
</dbReference>
<gene>
    <name evidence="18" type="ORF">niasHT_017890</name>
</gene>
<evidence type="ECO:0000256" key="11">
    <source>
        <dbReference type="ARBA" id="ARBA00023175"/>
    </source>
</evidence>
<evidence type="ECO:0000256" key="2">
    <source>
        <dbReference type="ARBA" id="ARBA00004245"/>
    </source>
</evidence>
<dbReference type="Pfam" id="PF08393">
    <property type="entry name" value="DHC_N2"/>
    <property type="match status" value="1"/>
</dbReference>
<evidence type="ECO:0000256" key="1">
    <source>
        <dbReference type="ARBA" id="ARBA00004123"/>
    </source>
</evidence>
<evidence type="ECO:0000256" key="5">
    <source>
        <dbReference type="ARBA" id="ARBA00022701"/>
    </source>
</evidence>
<dbReference type="Gene3D" id="1.20.140.100">
    <property type="entry name" value="Dynein heavy chain, N-terminal domain 2"/>
    <property type="match status" value="1"/>
</dbReference>
<feature type="region of interest" description="Disordered" evidence="14">
    <location>
        <begin position="216"/>
        <end position="250"/>
    </location>
</feature>
<reference evidence="18 19" key="1">
    <citation type="submission" date="2024-10" db="EMBL/GenBank/DDBJ databases">
        <authorList>
            <person name="Kim D."/>
        </authorList>
    </citation>
    <scope>NUCLEOTIDE SEQUENCE [LARGE SCALE GENOMIC DNA]</scope>
    <source>
        <strain evidence="18">BH-2024</strain>
    </source>
</reference>
<dbReference type="SUPFAM" id="SSF46689">
    <property type="entry name" value="Homeodomain-like"/>
    <property type="match status" value="1"/>
</dbReference>
<dbReference type="GO" id="GO:0005524">
    <property type="term" value="F:ATP binding"/>
    <property type="evidence" value="ECO:0007669"/>
    <property type="project" value="UniProtKB-KW"/>
</dbReference>
<evidence type="ECO:0000256" key="10">
    <source>
        <dbReference type="ARBA" id="ARBA00023054"/>
    </source>
</evidence>
<comment type="similarity">
    <text evidence="3">Belongs to the dynein heavy chain family.</text>
</comment>
<keyword evidence="9" id="KW-0243">Dynein</keyword>
<feature type="domain" description="Agenet-like" evidence="17">
    <location>
        <begin position="2"/>
        <end position="45"/>
    </location>
</feature>